<reference evidence="4" key="1">
    <citation type="journal article" date="2014" name="Int. J. Syst. Evol. Microbiol.">
        <title>Complete genome sequence of Corynebacterium casei LMG S-19264T (=DSM 44701T), isolated from a smear-ripened cheese.</title>
        <authorList>
            <consortium name="US DOE Joint Genome Institute (JGI-PGF)"/>
            <person name="Walter F."/>
            <person name="Albersmeier A."/>
            <person name="Kalinowski J."/>
            <person name="Ruckert C."/>
        </authorList>
    </citation>
    <scope>NUCLEOTIDE SEQUENCE</scope>
    <source>
        <strain evidence="4">VKM B-2347</strain>
    </source>
</reference>
<reference evidence="4" key="2">
    <citation type="submission" date="2023-01" db="EMBL/GenBank/DDBJ databases">
        <authorList>
            <person name="Sun Q."/>
            <person name="Evtushenko L."/>
        </authorList>
    </citation>
    <scope>NUCLEOTIDE SEQUENCE</scope>
    <source>
        <strain evidence="4">VKM B-2347</strain>
    </source>
</reference>
<accession>A0A9W6J0U8</accession>
<dbReference type="Proteomes" id="UP001143372">
    <property type="component" value="Unassembled WGS sequence"/>
</dbReference>
<feature type="binding site" evidence="3">
    <location>
        <position position="16"/>
    </location>
    <ligand>
        <name>Zn(2+)</name>
        <dbReference type="ChEBI" id="CHEBI:29105"/>
    </ligand>
</feature>
<keyword evidence="2 3" id="KW-0862">Zinc</keyword>
<dbReference type="GO" id="GO:0006355">
    <property type="term" value="P:regulation of DNA-templated transcription"/>
    <property type="evidence" value="ECO:0007669"/>
    <property type="project" value="InterPro"/>
</dbReference>
<evidence type="ECO:0000313" key="5">
    <source>
        <dbReference type="Proteomes" id="UP001143372"/>
    </source>
</evidence>
<dbReference type="PANTHER" id="PTHR36150">
    <property type="entry name" value="DNA GYRASE INHIBITOR YACG"/>
    <property type="match status" value="1"/>
</dbReference>
<organism evidence="4 5">
    <name type="scientific">Hansschlegelia plantiphila</name>
    <dbReference type="NCBI Taxonomy" id="374655"/>
    <lineage>
        <taxon>Bacteria</taxon>
        <taxon>Pseudomonadati</taxon>
        <taxon>Pseudomonadota</taxon>
        <taxon>Alphaproteobacteria</taxon>
        <taxon>Hyphomicrobiales</taxon>
        <taxon>Methylopilaceae</taxon>
        <taxon>Hansschlegelia</taxon>
    </lineage>
</organism>
<dbReference type="AlphaFoldDB" id="A0A9W6J0U8"/>
<keyword evidence="1 3" id="KW-0479">Metal-binding</keyword>
<sequence>MSGSADGAPVKPPRPCPICKKTSVAAFYPFCSKRCADIDLSRWFGGVYAVPAKESEEDASSPPADDGDE</sequence>
<feature type="binding site" evidence="3">
    <location>
        <position position="35"/>
    </location>
    <ligand>
        <name>Zn(2+)</name>
        <dbReference type="ChEBI" id="CHEBI:29105"/>
    </ligand>
</feature>
<proteinExistence type="inferred from homology"/>
<name>A0A9W6J0U8_9HYPH</name>
<dbReference type="Gene3D" id="3.30.50.10">
    <property type="entry name" value="Erythroid Transcription Factor GATA-1, subunit A"/>
    <property type="match status" value="1"/>
</dbReference>
<protein>
    <recommendedName>
        <fullName evidence="3">DNA gyrase inhibitor YacG</fullName>
    </recommendedName>
</protein>
<evidence type="ECO:0000256" key="1">
    <source>
        <dbReference type="ARBA" id="ARBA00022723"/>
    </source>
</evidence>
<evidence type="ECO:0000313" key="4">
    <source>
        <dbReference type="EMBL" id="GLK68731.1"/>
    </source>
</evidence>
<dbReference type="GO" id="GO:0008270">
    <property type="term" value="F:zinc ion binding"/>
    <property type="evidence" value="ECO:0007669"/>
    <property type="project" value="UniProtKB-UniRule"/>
</dbReference>
<dbReference type="SUPFAM" id="SSF57716">
    <property type="entry name" value="Glucocorticoid receptor-like (DNA-binding domain)"/>
    <property type="match status" value="1"/>
</dbReference>
<dbReference type="GO" id="GO:0008657">
    <property type="term" value="F:DNA topoisomerase type II (double strand cut, ATP-hydrolyzing) inhibitor activity"/>
    <property type="evidence" value="ECO:0007669"/>
    <property type="project" value="UniProtKB-UniRule"/>
</dbReference>
<dbReference type="RefSeq" id="WP_271168953.1">
    <property type="nucleotide sequence ID" value="NZ_BSFI01000008.1"/>
</dbReference>
<keyword evidence="5" id="KW-1185">Reference proteome</keyword>
<feature type="binding site" evidence="3">
    <location>
        <position position="31"/>
    </location>
    <ligand>
        <name>Zn(2+)</name>
        <dbReference type="ChEBI" id="CHEBI:29105"/>
    </ligand>
</feature>
<dbReference type="InterPro" id="IPR013088">
    <property type="entry name" value="Znf_NHR/GATA"/>
</dbReference>
<feature type="binding site" evidence="3">
    <location>
        <position position="19"/>
    </location>
    <ligand>
        <name>Zn(2+)</name>
        <dbReference type="ChEBI" id="CHEBI:29105"/>
    </ligand>
</feature>
<evidence type="ECO:0000256" key="3">
    <source>
        <dbReference type="HAMAP-Rule" id="MF_00649"/>
    </source>
</evidence>
<comment type="caution">
    <text evidence="4">The sequence shown here is derived from an EMBL/GenBank/DDBJ whole genome shotgun (WGS) entry which is preliminary data.</text>
</comment>
<comment type="subunit">
    <text evidence="3">Interacts with GyrB.</text>
</comment>
<gene>
    <name evidence="3" type="primary">yacG</name>
    <name evidence="4" type="ORF">GCM10008179_23690</name>
</gene>
<comment type="cofactor">
    <cofactor evidence="3">
        <name>Zn(2+)</name>
        <dbReference type="ChEBI" id="CHEBI:29105"/>
    </cofactor>
    <text evidence="3">Binds 1 zinc ion.</text>
</comment>
<dbReference type="HAMAP" id="MF_00649">
    <property type="entry name" value="DNA_gyrase_inhibitor_YacG"/>
    <property type="match status" value="1"/>
</dbReference>
<dbReference type="PANTHER" id="PTHR36150:SF1">
    <property type="entry name" value="DNA GYRASE INHIBITOR YACG"/>
    <property type="match status" value="1"/>
</dbReference>
<comment type="similarity">
    <text evidence="3">Belongs to the DNA gyrase inhibitor YacG family.</text>
</comment>
<comment type="function">
    <text evidence="3">Inhibits all the catalytic activities of DNA gyrase by preventing its interaction with DNA. Acts by binding directly to the C-terminal domain of GyrB, which probably disrupts DNA binding by the gyrase.</text>
</comment>
<dbReference type="EMBL" id="BSFI01000008">
    <property type="protein sequence ID" value="GLK68731.1"/>
    <property type="molecule type" value="Genomic_DNA"/>
</dbReference>
<dbReference type="InterPro" id="IPR005584">
    <property type="entry name" value="DNA_gyrase_inhibitor_YacG"/>
</dbReference>
<evidence type="ECO:0000256" key="2">
    <source>
        <dbReference type="ARBA" id="ARBA00022833"/>
    </source>
</evidence>
<dbReference type="Pfam" id="PF03884">
    <property type="entry name" value="YacG"/>
    <property type="match status" value="1"/>
</dbReference>
<dbReference type="NCBIfam" id="NF002362">
    <property type="entry name" value="PRK01343.1"/>
    <property type="match status" value="1"/>
</dbReference>